<evidence type="ECO:0000256" key="11">
    <source>
        <dbReference type="ARBA" id="ARBA00022490"/>
    </source>
</evidence>
<feature type="binding site" evidence="25">
    <location>
        <begin position="361"/>
        <end position="367"/>
    </location>
    <ligand>
        <name>substrate</name>
    </ligand>
</feature>
<comment type="similarity">
    <text evidence="7">Belongs to the protein-tyrosine phosphatase family. Non-receptor class myotubularin subfamily.</text>
</comment>
<evidence type="ECO:0000256" key="26">
    <source>
        <dbReference type="SAM" id="MobiDB-lite"/>
    </source>
</evidence>
<evidence type="ECO:0000259" key="27">
    <source>
        <dbReference type="PROSITE" id="PS50056"/>
    </source>
</evidence>
<evidence type="ECO:0000256" key="25">
    <source>
        <dbReference type="PIRSR" id="PIRSR630564-2"/>
    </source>
</evidence>
<dbReference type="SUPFAM" id="SSF52799">
    <property type="entry name" value="(Phosphotyrosine protein) phosphatases II"/>
    <property type="match status" value="1"/>
</dbReference>
<dbReference type="InterPro" id="IPR000387">
    <property type="entry name" value="Tyr_Pase_dom"/>
</dbReference>
<dbReference type="InterPro" id="IPR016130">
    <property type="entry name" value="Tyr_Pase_AS"/>
</dbReference>
<dbReference type="FunFam" id="2.30.29.30:FF:000038">
    <property type="entry name" value="Myotubularin 1, isoform CRA_a"/>
    <property type="match status" value="1"/>
</dbReference>
<evidence type="ECO:0000256" key="7">
    <source>
        <dbReference type="ARBA" id="ARBA00007471"/>
    </source>
</evidence>
<dbReference type="PROSITE" id="PS51339">
    <property type="entry name" value="PPASE_MYOTUBULARIN"/>
    <property type="match status" value="1"/>
</dbReference>
<keyword evidence="16" id="KW-0472">Membrane</keyword>
<gene>
    <name evidence="29" type="primary">mtm1</name>
</gene>
<reference evidence="29" key="2">
    <citation type="submission" date="2025-09" db="UniProtKB">
        <authorList>
            <consortium name="Ensembl"/>
        </authorList>
    </citation>
    <scope>IDENTIFICATION</scope>
</reference>
<dbReference type="GO" id="GO:1902902">
    <property type="term" value="P:negative regulation of autophagosome assembly"/>
    <property type="evidence" value="ECO:0007669"/>
    <property type="project" value="TreeGrafter"/>
</dbReference>
<feature type="domain" description="Myotubularin phosphatase" evidence="28">
    <location>
        <begin position="151"/>
        <end position="524"/>
    </location>
</feature>
<proteinExistence type="inferred from homology"/>
<dbReference type="GO" id="GO:0046856">
    <property type="term" value="P:phosphatidylinositol dephosphorylation"/>
    <property type="evidence" value="ECO:0007669"/>
    <property type="project" value="TreeGrafter"/>
</dbReference>
<comment type="catalytic activity">
    <reaction evidence="1">
        <text>a 1,2-diacyl-sn-glycero-3-phospho-(1D-myo-inositol-3,5-bisphosphate) + H2O = a 1,2-diacyl-sn-glycero-3-phospho-(1D-myo-inositol-5-phosphate) + phosphate</text>
        <dbReference type="Rhea" id="RHEA:39019"/>
        <dbReference type="ChEBI" id="CHEBI:15377"/>
        <dbReference type="ChEBI" id="CHEBI:43474"/>
        <dbReference type="ChEBI" id="CHEBI:57795"/>
        <dbReference type="ChEBI" id="CHEBI:57923"/>
        <dbReference type="EC" id="3.1.3.95"/>
    </reaction>
</comment>
<dbReference type="GO" id="GO:0001726">
    <property type="term" value="C:ruffle"/>
    <property type="evidence" value="ECO:0007669"/>
    <property type="project" value="UniProtKB-SubCell"/>
</dbReference>
<comment type="catalytic activity">
    <reaction evidence="20">
        <text>1,2-dioctanoyl-sn-glycero-3-phospho-(1-D-myo-inositol-3-phosphate) + H2O = 1,2-dioctanoyl-sn-glycero-3-phospho-(1D-myo-inositol) + phosphate</text>
        <dbReference type="Rhea" id="RHEA:42328"/>
        <dbReference type="ChEBI" id="CHEBI:15377"/>
        <dbReference type="ChEBI" id="CHEBI:43474"/>
        <dbReference type="ChEBI" id="CHEBI:65221"/>
        <dbReference type="ChEBI" id="CHEBI:78934"/>
    </reaction>
</comment>
<evidence type="ECO:0000256" key="4">
    <source>
        <dbReference type="ARBA" id="ARBA00004466"/>
    </source>
</evidence>
<evidence type="ECO:0000256" key="20">
    <source>
        <dbReference type="ARBA" id="ARBA00023732"/>
    </source>
</evidence>
<dbReference type="Proteomes" id="UP000472270">
    <property type="component" value="Unassembled WGS sequence"/>
</dbReference>
<dbReference type="AlphaFoldDB" id="A0A673FYD9"/>
<dbReference type="GO" id="GO:0046716">
    <property type="term" value="P:muscle cell cellular homeostasis"/>
    <property type="evidence" value="ECO:0007669"/>
    <property type="project" value="TreeGrafter"/>
</dbReference>
<dbReference type="GO" id="GO:0004721">
    <property type="term" value="F:phosphoprotein phosphatase activity"/>
    <property type="evidence" value="ECO:0007669"/>
    <property type="project" value="UniProtKB-KW"/>
</dbReference>
<dbReference type="InterPro" id="IPR011993">
    <property type="entry name" value="PH-like_dom_sf"/>
</dbReference>
<evidence type="ECO:0000256" key="14">
    <source>
        <dbReference type="ARBA" id="ARBA00022912"/>
    </source>
</evidence>
<dbReference type="GO" id="GO:0004438">
    <property type="term" value="F:phosphatidylinositol-3-phosphate phosphatase activity"/>
    <property type="evidence" value="ECO:0007669"/>
    <property type="project" value="TreeGrafter"/>
</dbReference>
<feature type="domain" description="Tyrosine specific protein phosphatases" evidence="27">
    <location>
        <begin position="331"/>
        <end position="377"/>
    </location>
</feature>
<keyword evidence="30" id="KW-1185">Reference proteome</keyword>
<feature type="region of interest" description="Disordered" evidence="26">
    <location>
        <begin position="565"/>
        <end position="594"/>
    </location>
</feature>
<evidence type="ECO:0000256" key="17">
    <source>
        <dbReference type="ARBA" id="ARBA00023273"/>
    </source>
</evidence>
<evidence type="ECO:0000256" key="16">
    <source>
        <dbReference type="ARBA" id="ARBA00023136"/>
    </source>
</evidence>
<evidence type="ECO:0000256" key="2">
    <source>
        <dbReference type="ARBA" id="ARBA00004202"/>
    </source>
</evidence>
<evidence type="ECO:0000256" key="3">
    <source>
        <dbReference type="ARBA" id="ARBA00004204"/>
    </source>
</evidence>
<evidence type="ECO:0000256" key="21">
    <source>
        <dbReference type="ARBA" id="ARBA00031219"/>
    </source>
</evidence>
<keyword evidence="12" id="KW-0967">Endosome</keyword>
<dbReference type="GO" id="GO:0005770">
    <property type="term" value="C:late endosome"/>
    <property type="evidence" value="ECO:0007669"/>
    <property type="project" value="UniProtKB-SubCell"/>
</dbReference>
<dbReference type="InterPro" id="IPR004182">
    <property type="entry name" value="GRAM"/>
</dbReference>
<evidence type="ECO:0000256" key="18">
    <source>
        <dbReference type="ARBA" id="ARBA00023672"/>
    </source>
</evidence>
<sequence>FESVCVRVRDASRESLKMEPLADVAMLPGEERVIDKDIIYICPFNAAVKGKVFITNYRLYFKNTDSTPVILDVPLGVISRVEKMGGASSRGENSYGLEITCKDMRNLRFALKQEGHSRRDIFEIIFKYAFPLSHGMQLFAFLSQEKYEENGWNVYEAMEEYRRQGVPNSEWRVTFINKNYELCDTYPTILVVPYKATEEDLKRVATFRSRCRIPVLSWFHKENHAVITRCSQPLVGMSGKRNKDDERYLDLIREANGTTKLTIYDARPNVNAVANKATGGGYEGDDAYQNAELVFLDIHNIHVMRESLKKLKDIVYPGVEESHWLSSLESTHWLEHIKLVLSGAIQVADKVSSGSSVVVHCSDGWDRTAQLTSLAMLMLDSYYRTLRGFQVLLEKEWISFGHKFASRIGHGDKNHADQDRSPIFVQFIDCVWQMTKQFPTAFEFNERLLVVILDHLYSCRFGTFLYNCESARESNNVRVKTVSLWSFVNRDTSLYINPFYTPESSCVLYPVASMRHLELWVTYYIRWNPRIQHQQQSPVEQRYKELLALRDQYLKKLEELQLSDSAPSSTHLTNRSTPNAATPNQHITHLQTPF</sequence>
<evidence type="ECO:0000256" key="1">
    <source>
        <dbReference type="ARBA" id="ARBA00001669"/>
    </source>
</evidence>
<evidence type="ECO:0000313" key="30">
    <source>
        <dbReference type="Proteomes" id="UP000472270"/>
    </source>
</evidence>
<evidence type="ECO:0000256" key="24">
    <source>
        <dbReference type="PIRSR" id="PIRSR630564-1"/>
    </source>
</evidence>
<feature type="active site" description="Phosphocysteine intermediate" evidence="24">
    <location>
        <position position="361"/>
    </location>
</feature>
<organism evidence="29 30">
    <name type="scientific">Sinocyclocheilus rhinocerous</name>
    <dbReference type="NCBI Taxonomy" id="307959"/>
    <lineage>
        <taxon>Eukaryota</taxon>
        <taxon>Metazoa</taxon>
        <taxon>Chordata</taxon>
        <taxon>Craniata</taxon>
        <taxon>Vertebrata</taxon>
        <taxon>Euteleostomi</taxon>
        <taxon>Actinopterygii</taxon>
        <taxon>Neopterygii</taxon>
        <taxon>Teleostei</taxon>
        <taxon>Ostariophysi</taxon>
        <taxon>Cypriniformes</taxon>
        <taxon>Cyprinidae</taxon>
        <taxon>Cyprininae</taxon>
        <taxon>Sinocyclocheilus</taxon>
    </lineage>
</organism>
<comment type="catalytic activity">
    <reaction evidence="18">
        <text>1,2-dihexadecanoyl-sn-glycero-3-phospho-(1D-myo-inositol-3,5-bisphosphate) + H2O = 1,2-dihexadecanoyl-sn-glycero-3-phospho-(1D-myo-inositol-5-phosphate) + phosphate</text>
        <dbReference type="Rhea" id="RHEA:45636"/>
        <dbReference type="ChEBI" id="CHEBI:15377"/>
        <dbReference type="ChEBI" id="CHEBI:43474"/>
        <dbReference type="ChEBI" id="CHEBI:78994"/>
        <dbReference type="ChEBI" id="CHEBI:84968"/>
    </reaction>
</comment>
<dbReference type="EC" id="3.1.3.95" evidence="8"/>
<evidence type="ECO:0000259" key="28">
    <source>
        <dbReference type="PROSITE" id="PS51339"/>
    </source>
</evidence>
<evidence type="ECO:0000256" key="13">
    <source>
        <dbReference type="ARBA" id="ARBA00022801"/>
    </source>
</evidence>
<evidence type="ECO:0000256" key="12">
    <source>
        <dbReference type="ARBA" id="ARBA00022753"/>
    </source>
</evidence>
<evidence type="ECO:0000256" key="22">
    <source>
        <dbReference type="ARBA" id="ARBA00032571"/>
    </source>
</evidence>
<dbReference type="GO" id="GO:0005886">
    <property type="term" value="C:plasma membrane"/>
    <property type="evidence" value="ECO:0007669"/>
    <property type="project" value="UniProtKB-SubCell"/>
</dbReference>
<evidence type="ECO:0000256" key="8">
    <source>
        <dbReference type="ARBA" id="ARBA00012903"/>
    </source>
</evidence>
<keyword evidence="17" id="KW-0966">Cell projection</keyword>
<dbReference type="SMART" id="SM00568">
    <property type="entry name" value="GRAM"/>
    <property type="match status" value="1"/>
</dbReference>
<dbReference type="GO" id="GO:0030175">
    <property type="term" value="C:filopodium"/>
    <property type="evidence" value="ECO:0007669"/>
    <property type="project" value="UniProtKB-SubCell"/>
</dbReference>
<evidence type="ECO:0000256" key="10">
    <source>
        <dbReference type="ARBA" id="ARBA00022475"/>
    </source>
</evidence>
<dbReference type="InterPro" id="IPR029021">
    <property type="entry name" value="Prot-tyrosine_phosphatase-like"/>
</dbReference>
<keyword evidence="11" id="KW-0963">Cytoplasm</keyword>
<evidence type="ECO:0000256" key="23">
    <source>
        <dbReference type="ARBA" id="ARBA00045080"/>
    </source>
</evidence>
<evidence type="ECO:0000256" key="5">
    <source>
        <dbReference type="ARBA" id="ARBA00004486"/>
    </source>
</evidence>
<dbReference type="Pfam" id="PF06602">
    <property type="entry name" value="Myotub-related"/>
    <property type="match status" value="1"/>
</dbReference>
<dbReference type="PROSITE" id="PS00383">
    <property type="entry name" value="TYR_PHOSPHATASE_1"/>
    <property type="match status" value="1"/>
</dbReference>
<dbReference type="PANTHER" id="PTHR10807:SF69">
    <property type="entry name" value="MYOTUBULARIN"/>
    <property type="match status" value="1"/>
</dbReference>
<reference evidence="29" key="1">
    <citation type="submission" date="2025-08" db="UniProtKB">
        <authorList>
            <consortium name="Ensembl"/>
        </authorList>
    </citation>
    <scope>IDENTIFICATION</scope>
</reference>
<feature type="binding site" evidence="25">
    <location>
        <begin position="300"/>
        <end position="301"/>
    </location>
    <ligand>
        <name>substrate</name>
    </ligand>
</feature>
<dbReference type="GO" id="GO:0030017">
    <property type="term" value="C:sarcomere"/>
    <property type="evidence" value="ECO:0007669"/>
    <property type="project" value="UniProtKB-SubCell"/>
</dbReference>
<comment type="catalytic activity">
    <reaction evidence="19">
        <text>1,2-dioctanoyl-sn-glycero-3-phospho-(1D-myo-inositol-3,5-bisphosphate) + H2O = 1,2-dioctanoyl-sn-glycero-3-phospho-(1D-myo-inositol-5-phosphate) + phosphate</text>
        <dbReference type="Rhea" id="RHEA:45632"/>
        <dbReference type="ChEBI" id="CHEBI:15377"/>
        <dbReference type="ChEBI" id="CHEBI:43474"/>
        <dbReference type="ChEBI" id="CHEBI:78911"/>
        <dbReference type="ChEBI" id="CHEBI:85342"/>
    </reaction>
</comment>
<protein>
    <recommendedName>
        <fullName evidence="9">Myotubularin</fullName>
        <ecNumber evidence="8">3.1.3.95</ecNumber>
    </recommendedName>
    <alternativeName>
        <fullName evidence="22">Phosphatidylinositol-3,5-bisphosphate 3-phosphatase</fullName>
    </alternativeName>
    <alternativeName>
        <fullName evidence="21">Phosphatidylinositol-3-phosphate phosphatase</fullName>
    </alternativeName>
</protein>
<evidence type="ECO:0000313" key="29">
    <source>
        <dbReference type="Ensembl" id="ENSSRHP00000007933.1"/>
    </source>
</evidence>
<dbReference type="InterPro" id="IPR003595">
    <property type="entry name" value="Tyr_Pase_cat"/>
</dbReference>
<dbReference type="InterPro" id="IPR010569">
    <property type="entry name" value="Myotubularin-like_Pase_dom"/>
</dbReference>
<keyword evidence="13" id="KW-0378">Hydrolase</keyword>
<keyword evidence="10" id="KW-1003">Cell membrane</keyword>
<dbReference type="Gene3D" id="2.30.29.30">
    <property type="entry name" value="Pleckstrin-homology domain (PH domain)/Phosphotyrosine-binding domain (PTB)"/>
    <property type="match status" value="1"/>
</dbReference>
<dbReference type="Ensembl" id="ENSSRHT00000008177.1">
    <property type="protein sequence ID" value="ENSSRHP00000007933.1"/>
    <property type="gene ID" value="ENSSRHG00000003801.1"/>
</dbReference>
<evidence type="ECO:0000256" key="19">
    <source>
        <dbReference type="ARBA" id="ARBA00023712"/>
    </source>
</evidence>
<dbReference type="InterPro" id="IPR030564">
    <property type="entry name" value="Myotubularin"/>
</dbReference>
<dbReference type="GO" id="GO:0048311">
    <property type="term" value="P:mitochondrion distribution"/>
    <property type="evidence" value="ECO:0007669"/>
    <property type="project" value="TreeGrafter"/>
</dbReference>
<dbReference type="Pfam" id="PF02893">
    <property type="entry name" value="GRAM"/>
    <property type="match status" value="1"/>
</dbReference>
<comment type="catalytic activity">
    <reaction evidence="23">
        <text>a 1,2-diacyl-sn-glycero-3-phospho-(1D-myo-inositol-3-phosphate) + H2O = a 1,2-diacyl-sn-glycero-3-phospho-(1D-myo-inositol) + phosphate</text>
        <dbReference type="Rhea" id="RHEA:12316"/>
        <dbReference type="ChEBI" id="CHEBI:15377"/>
        <dbReference type="ChEBI" id="CHEBI:43474"/>
        <dbReference type="ChEBI" id="CHEBI:57880"/>
        <dbReference type="ChEBI" id="CHEBI:58088"/>
    </reaction>
</comment>
<accession>A0A673FYD9</accession>
<evidence type="ECO:0000256" key="6">
    <source>
        <dbReference type="ARBA" id="ARBA00004603"/>
    </source>
</evidence>
<keyword evidence="14" id="KW-0904">Protein phosphatase</keyword>
<dbReference type="PROSITE" id="PS50056">
    <property type="entry name" value="TYR_PHOSPHATASE_2"/>
    <property type="match status" value="1"/>
</dbReference>
<evidence type="ECO:0000256" key="9">
    <source>
        <dbReference type="ARBA" id="ARBA00016293"/>
    </source>
</evidence>
<dbReference type="SUPFAM" id="SSF50729">
    <property type="entry name" value="PH domain-like"/>
    <property type="match status" value="1"/>
</dbReference>
<dbReference type="GO" id="GO:0052629">
    <property type="term" value="F:phosphatidylinositol-3,5-bisphosphate 3-phosphatase activity"/>
    <property type="evidence" value="ECO:0007669"/>
    <property type="project" value="UniProtKB-EC"/>
</dbReference>
<comment type="subcellular location">
    <subcellularLocation>
        <location evidence="2">Cell membrane</location>
        <topology evidence="2">Peripheral membrane protein</topology>
    </subcellularLocation>
    <subcellularLocation>
        <location evidence="5">Cell projection</location>
        <location evidence="5">Filopodium</location>
    </subcellularLocation>
    <subcellularLocation>
        <location evidence="4">Cell projection</location>
        <location evidence="4">Ruffle</location>
    </subcellularLocation>
    <subcellularLocation>
        <location evidence="3">Cytoplasm</location>
        <location evidence="3">Myofibril</location>
        <location evidence="3">Sarcomere</location>
    </subcellularLocation>
    <subcellularLocation>
        <location evidence="6">Late endosome</location>
    </subcellularLocation>
</comment>
<dbReference type="PANTHER" id="PTHR10807">
    <property type="entry name" value="MYOTUBULARIN-RELATED"/>
    <property type="match status" value="1"/>
</dbReference>
<dbReference type="SMART" id="SM00404">
    <property type="entry name" value="PTPc_motif"/>
    <property type="match status" value="1"/>
</dbReference>
<name>A0A673FYD9_9TELE</name>
<keyword evidence="15" id="KW-0443">Lipid metabolism</keyword>
<evidence type="ECO:0000256" key="15">
    <source>
        <dbReference type="ARBA" id="ARBA00023098"/>
    </source>
</evidence>